<reference evidence="2 3" key="1">
    <citation type="journal article" date="2017" name="Int. J. Syst. Evol. Microbiol.">
        <title>Desulfovibrio senegalensis sp. nov., a mesophilic sulfate reducer isolated from marine sediment.</title>
        <authorList>
            <person name="Thioye A."/>
            <person name="Gam Z.B.A."/>
            <person name="Mbengue M."/>
            <person name="Cayol J.L."/>
            <person name="Joseph-Bartoli M."/>
            <person name="Toure-Kane C."/>
            <person name="Labat M."/>
        </authorList>
    </citation>
    <scope>NUCLEOTIDE SEQUENCE [LARGE SCALE GENOMIC DNA]</scope>
    <source>
        <strain evidence="2 3">DSM 101509</strain>
    </source>
</reference>
<dbReference type="PANTHER" id="PTHR44757:SF2">
    <property type="entry name" value="BIOFILM ARCHITECTURE MAINTENANCE PROTEIN MBAA"/>
    <property type="match status" value="1"/>
</dbReference>
<protein>
    <submittedName>
        <fullName evidence="2">Diguanylate cyclase</fullName>
    </submittedName>
</protein>
<dbReference type="NCBIfam" id="TIGR00229">
    <property type="entry name" value="sensory_box"/>
    <property type="match status" value="1"/>
</dbReference>
<dbReference type="Gene3D" id="3.30.70.270">
    <property type="match status" value="1"/>
</dbReference>
<dbReference type="PROSITE" id="PS50887">
    <property type="entry name" value="GGDEF"/>
    <property type="match status" value="1"/>
</dbReference>
<dbReference type="OrthoDB" id="9812260at2"/>
<dbReference type="SMART" id="SM00091">
    <property type="entry name" value="PAS"/>
    <property type="match status" value="1"/>
</dbReference>
<dbReference type="InterPro" id="IPR013655">
    <property type="entry name" value="PAS_fold_3"/>
</dbReference>
<name>A0A6N6N2R5_9BACT</name>
<dbReference type="RefSeq" id="WP_151151069.1">
    <property type="nucleotide sequence ID" value="NZ_WAIE01000004.1"/>
</dbReference>
<dbReference type="InterPro" id="IPR000014">
    <property type="entry name" value="PAS"/>
</dbReference>
<gene>
    <name evidence="2" type="ORF">F8A88_10250</name>
</gene>
<dbReference type="SMART" id="SM00267">
    <property type="entry name" value="GGDEF"/>
    <property type="match status" value="1"/>
</dbReference>
<dbReference type="Pfam" id="PF08447">
    <property type="entry name" value="PAS_3"/>
    <property type="match status" value="1"/>
</dbReference>
<dbReference type="Pfam" id="PF00990">
    <property type="entry name" value="GGDEF"/>
    <property type="match status" value="1"/>
</dbReference>
<dbReference type="SUPFAM" id="SSF55785">
    <property type="entry name" value="PYP-like sensor domain (PAS domain)"/>
    <property type="match status" value="1"/>
</dbReference>
<dbReference type="AlphaFoldDB" id="A0A6N6N2R5"/>
<dbReference type="EMBL" id="WAIE01000004">
    <property type="protein sequence ID" value="KAB1441326.1"/>
    <property type="molecule type" value="Genomic_DNA"/>
</dbReference>
<evidence type="ECO:0000259" key="1">
    <source>
        <dbReference type="PROSITE" id="PS50887"/>
    </source>
</evidence>
<dbReference type="CDD" id="cd00130">
    <property type="entry name" value="PAS"/>
    <property type="match status" value="1"/>
</dbReference>
<comment type="caution">
    <text evidence="2">The sequence shown here is derived from an EMBL/GenBank/DDBJ whole genome shotgun (WGS) entry which is preliminary data.</text>
</comment>
<dbReference type="NCBIfam" id="TIGR00254">
    <property type="entry name" value="GGDEF"/>
    <property type="match status" value="1"/>
</dbReference>
<dbReference type="Gene3D" id="3.30.450.20">
    <property type="entry name" value="PAS domain"/>
    <property type="match status" value="1"/>
</dbReference>
<proteinExistence type="predicted"/>
<dbReference type="InterPro" id="IPR000160">
    <property type="entry name" value="GGDEF_dom"/>
</dbReference>
<dbReference type="InterPro" id="IPR043128">
    <property type="entry name" value="Rev_trsase/Diguanyl_cyclase"/>
</dbReference>
<dbReference type="InterPro" id="IPR052155">
    <property type="entry name" value="Biofilm_reg_signaling"/>
</dbReference>
<dbReference type="InterPro" id="IPR029787">
    <property type="entry name" value="Nucleotide_cyclase"/>
</dbReference>
<accession>A0A6N6N2R5</accession>
<organism evidence="2 3">
    <name type="scientific">Pseudodesulfovibrio senegalensis</name>
    <dbReference type="NCBI Taxonomy" id="1721087"/>
    <lineage>
        <taxon>Bacteria</taxon>
        <taxon>Pseudomonadati</taxon>
        <taxon>Thermodesulfobacteriota</taxon>
        <taxon>Desulfovibrionia</taxon>
        <taxon>Desulfovibrionales</taxon>
        <taxon>Desulfovibrionaceae</taxon>
    </lineage>
</organism>
<dbReference type="SUPFAM" id="SSF55073">
    <property type="entry name" value="Nucleotide cyclase"/>
    <property type="match status" value="1"/>
</dbReference>
<evidence type="ECO:0000313" key="3">
    <source>
        <dbReference type="Proteomes" id="UP000438699"/>
    </source>
</evidence>
<sequence>MDIHYLVHECREPETLQRLFYYERYSWLALSQDMAAVISTDGMFEDVNTHWEMVTGHSRETMQNSYLTEYIHFDDREKALAELQALITADIASTSFTFRFLCDSGEYCRTNWNVIYSPDHESYFCVARNLSERGNAEELAYRDALTGLSNRLALDEQLPKDLSRAQDMGTGAAVMFLDIDGFKQVNDTLGHKAGDSLLMRTAKRMTECIGDRGRVYRLAGDEFIVVLTHNQNRDSAKDMGQAMVEELGKPHTLAEDTVITSASVGLALFPDDASHPVDLMDKADKAMYHVKRHGKNGLAFFDEIPKED</sequence>
<evidence type="ECO:0000313" key="2">
    <source>
        <dbReference type="EMBL" id="KAB1441326.1"/>
    </source>
</evidence>
<keyword evidence="3" id="KW-1185">Reference proteome</keyword>
<dbReference type="InterPro" id="IPR035965">
    <property type="entry name" value="PAS-like_dom_sf"/>
</dbReference>
<dbReference type="PANTHER" id="PTHR44757">
    <property type="entry name" value="DIGUANYLATE CYCLASE DGCP"/>
    <property type="match status" value="1"/>
</dbReference>
<feature type="domain" description="GGDEF" evidence="1">
    <location>
        <begin position="170"/>
        <end position="303"/>
    </location>
</feature>
<dbReference type="CDD" id="cd01949">
    <property type="entry name" value="GGDEF"/>
    <property type="match status" value="1"/>
</dbReference>
<dbReference type="Proteomes" id="UP000438699">
    <property type="component" value="Unassembled WGS sequence"/>
</dbReference>